<organism evidence="2 3">
    <name type="scientific">Natronococcus pandeyae</name>
    <dbReference type="NCBI Taxonomy" id="2055836"/>
    <lineage>
        <taxon>Archaea</taxon>
        <taxon>Methanobacteriati</taxon>
        <taxon>Methanobacteriota</taxon>
        <taxon>Stenosarchaea group</taxon>
        <taxon>Halobacteria</taxon>
        <taxon>Halobacteriales</taxon>
        <taxon>Natrialbaceae</taxon>
        <taxon>Natronococcus</taxon>
    </lineage>
</organism>
<dbReference type="OrthoDB" id="342236at2157"/>
<evidence type="ECO:0000259" key="1">
    <source>
        <dbReference type="Pfam" id="PF00582"/>
    </source>
</evidence>
<sequence length="151" mass="16278">MDRALVVIDEMESSDELLREAGELAAGAGASLVIFSPLSEDAYEEDASVLSEIEAVERTSFDKNPEHLARSAADQAASEQLDDLDVEYETRGTIVDSGERATAIVEAATATECDYVFLIGKRRSPTGKAIFGETAQDVLLNFDGRVVVTME</sequence>
<keyword evidence="3" id="KW-1185">Reference proteome</keyword>
<evidence type="ECO:0000313" key="2">
    <source>
        <dbReference type="EMBL" id="TYL37959.1"/>
    </source>
</evidence>
<dbReference type="SUPFAM" id="SSF52402">
    <property type="entry name" value="Adenine nucleotide alpha hydrolases-like"/>
    <property type="match status" value="1"/>
</dbReference>
<dbReference type="RefSeq" id="WP_148858735.1">
    <property type="nucleotide sequence ID" value="NZ_PHNJ01000007.1"/>
</dbReference>
<comment type="caution">
    <text evidence="2">The sequence shown here is derived from an EMBL/GenBank/DDBJ whole genome shotgun (WGS) entry which is preliminary data.</text>
</comment>
<protein>
    <submittedName>
        <fullName evidence="2">Universal stress protein</fullName>
    </submittedName>
</protein>
<feature type="domain" description="UspA" evidence="1">
    <location>
        <begin position="2"/>
        <end position="148"/>
    </location>
</feature>
<accession>A0A8J8TRQ3</accession>
<dbReference type="Gene3D" id="3.40.50.620">
    <property type="entry name" value="HUPs"/>
    <property type="match status" value="1"/>
</dbReference>
<dbReference type="AlphaFoldDB" id="A0A8J8TRQ3"/>
<dbReference type="InterPro" id="IPR006016">
    <property type="entry name" value="UspA"/>
</dbReference>
<dbReference type="Proteomes" id="UP000766904">
    <property type="component" value="Unassembled WGS sequence"/>
</dbReference>
<dbReference type="Pfam" id="PF00582">
    <property type="entry name" value="Usp"/>
    <property type="match status" value="1"/>
</dbReference>
<dbReference type="InterPro" id="IPR014729">
    <property type="entry name" value="Rossmann-like_a/b/a_fold"/>
</dbReference>
<proteinExistence type="predicted"/>
<gene>
    <name evidence="2" type="ORF">CV102_14670</name>
</gene>
<reference evidence="2" key="1">
    <citation type="submission" date="2017-11" db="EMBL/GenBank/DDBJ databases">
        <authorList>
            <person name="Kajale S.C."/>
            <person name="Sharma A."/>
        </authorList>
    </citation>
    <scope>NUCLEOTIDE SEQUENCE</scope>
    <source>
        <strain evidence="2">LS1_42</strain>
    </source>
</reference>
<evidence type="ECO:0000313" key="3">
    <source>
        <dbReference type="Proteomes" id="UP000766904"/>
    </source>
</evidence>
<dbReference type="EMBL" id="PHNJ01000007">
    <property type="protein sequence ID" value="TYL37959.1"/>
    <property type="molecule type" value="Genomic_DNA"/>
</dbReference>
<name>A0A8J8TRQ3_9EURY</name>